<accession>A0A381XPP5</accession>
<proteinExistence type="predicted"/>
<organism evidence="1">
    <name type="scientific">marine metagenome</name>
    <dbReference type="NCBI Taxonomy" id="408172"/>
    <lineage>
        <taxon>unclassified sequences</taxon>
        <taxon>metagenomes</taxon>
        <taxon>ecological metagenomes</taxon>
    </lineage>
</organism>
<protein>
    <submittedName>
        <fullName evidence="1">Uncharacterized protein</fullName>
    </submittedName>
</protein>
<name>A0A381XPP5_9ZZZZ</name>
<evidence type="ECO:0000313" key="1">
    <source>
        <dbReference type="EMBL" id="SVA66756.1"/>
    </source>
</evidence>
<sequence length="52" mass="6247">MLSELVKDLVWPDFKVGTEGLWVVFRRVEERYFPRKSKDESSQLNDESSRQE</sequence>
<reference evidence="1" key="1">
    <citation type="submission" date="2018-05" db="EMBL/GenBank/DDBJ databases">
        <authorList>
            <person name="Lanie J.A."/>
            <person name="Ng W.-L."/>
            <person name="Kazmierczak K.M."/>
            <person name="Andrzejewski T.M."/>
            <person name="Davidsen T.M."/>
            <person name="Wayne K.J."/>
            <person name="Tettelin H."/>
            <person name="Glass J.I."/>
            <person name="Rusch D."/>
            <person name="Podicherti R."/>
            <person name="Tsui H.-C.T."/>
            <person name="Winkler M.E."/>
        </authorList>
    </citation>
    <scope>NUCLEOTIDE SEQUENCE</scope>
</reference>
<gene>
    <name evidence="1" type="ORF">METZ01_LOCUS119610</name>
</gene>
<dbReference type="AlphaFoldDB" id="A0A381XPP5"/>
<dbReference type="EMBL" id="UINC01015940">
    <property type="protein sequence ID" value="SVA66756.1"/>
    <property type="molecule type" value="Genomic_DNA"/>
</dbReference>